<feature type="domain" description="Peptidase M12B" evidence="9">
    <location>
        <begin position="176"/>
        <end position="327"/>
    </location>
</feature>
<feature type="disulfide bond" evidence="7">
    <location>
        <begin position="288"/>
        <end position="306"/>
    </location>
</feature>
<dbReference type="Gene3D" id="2.60.120.830">
    <property type="match status" value="1"/>
</dbReference>
<dbReference type="GO" id="GO:0046872">
    <property type="term" value="F:metal ion binding"/>
    <property type="evidence" value="ECO:0007669"/>
    <property type="project" value="UniProtKB-KW"/>
</dbReference>
<comment type="cofactor">
    <cofactor evidence="6">
        <name>Zn(2+)</name>
        <dbReference type="ChEBI" id="CHEBI:29105"/>
    </cofactor>
    <text evidence="6">Binds 1 zinc ion per subunit.</text>
</comment>
<gene>
    <name evidence="10" type="ORF">ACJMK2_019053</name>
</gene>
<dbReference type="Pfam" id="PF00090">
    <property type="entry name" value="TSP_1"/>
    <property type="match status" value="1"/>
</dbReference>
<evidence type="ECO:0000256" key="4">
    <source>
        <dbReference type="ARBA" id="ARBA00023180"/>
    </source>
</evidence>
<keyword evidence="6" id="KW-0106">Calcium</keyword>
<organism evidence="10 11">
    <name type="scientific">Sinanodonta woodiana</name>
    <name type="common">Chinese pond mussel</name>
    <name type="synonym">Anodonta woodiana</name>
    <dbReference type="NCBI Taxonomy" id="1069815"/>
    <lineage>
        <taxon>Eukaryota</taxon>
        <taxon>Metazoa</taxon>
        <taxon>Spiralia</taxon>
        <taxon>Lophotrochozoa</taxon>
        <taxon>Mollusca</taxon>
        <taxon>Bivalvia</taxon>
        <taxon>Autobranchia</taxon>
        <taxon>Heteroconchia</taxon>
        <taxon>Palaeoheterodonta</taxon>
        <taxon>Unionida</taxon>
        <taxon>Unionoidea</taxon>
        <taxon>Unionidae</taxon>
        <taxon>Unioninae</taxon>
        <taxon>Sinanodonta</taxon>
    </lineage>
</organism>
<keyword evidence="4" id="KW-0325">Glycoprotein</keyword>
<dbReference type="Pfam" id="PF01421">
    <property type="entry name" value="Reprolysin"/>
    <property type="match status" value="1"/>
</dbReference>
<sequence>MNVQSVLHPRAIISTRAGDGEETIWTGSHPDCFLVGSVMPHGGIVSASYCSELGGHFNDGVHEYHFETVPEQVTEKFTHLNKSKNILVARALKTSSLETTSKTDFFKKTEHEFKATEDMSGSQEYRRRRALTSIEVETAVYTDQLMTSILDTFGATTTEGKIERMLIQWNGVQCEWSKKDQLGYIVKITIKRMIFYTQDPSWYYASTSLGTTLGKFCPGIKDEPPYDHMHMHTGQINTDVTGMAYGSGACQSNLRCAVSAEKLFLNFFIPAHELGHNLGMLHDVDVGCPSPNDGTMGPRATNWSSCSKTQLDTFLRASRAACLFTTNIPSSDVPVDLQSVVLTASLPGMMLTEDEFCELTVKKGWRHRSTPWWTTCNWRSCIDMNYGSPTFGQMVTYPTTPNGKYCDVGKVCSQGQCKNWSETALDVSLFIVVPGGWSSWQDWTPCSRTCGRGVQFRRRLCDNPKPKNSAFCPDGEFQAVLCNTQLCSSDNASVLINQRAGEVCTGLIASGALSAEHYNGSGTTYHYLDYTVCEVRCYTLGNYSATVSDQRYGLMPDGTPCWSTTFASTFSETIGGPWSRGLNTYCMQGYCRVFGCDNTLNTTQTDRCGVCGGTNSTCYIHDVEVLPNVTMGNRTVLESLPNGTFKIMFYFTYSDMKQHYLELYSAAGKPIIASNIAGACSIFDNRLSPLTFAGTKWTYFFNTQFLFAEGPINDTVIIKLFRKSTFATLSVKYGYSSPRPLADTTTTTTTTTTT</sequence>
<dbReference type="InterPro" id="IPR036383">
    <property type="entry name" value="TSP1_rpt_sf"/>
</dbReference>
<dbReference type="PANTHER" id="PTHR13723:SF200">
    <property type="entry name" value="ADAM METALLOPEPTIDASE WITH THROMBOSPONDIN TYPE 1 MOTIF B, ISOFORM B"/>
    <property type="match status" value="1"/>
</dbReference>
<dbReference type="InterPro" id="IPR024079">
    <property type="entry name" value="MetalloPept_cat_dom_sf"/>
</dbReference>
<feature type="disulfide bond" evidence="7">
    <location>
        <begin position="250"/>
        <end position="322"/>
    </location>
</feature>
<dbReference type="Proteomes" id="UP001634394">
    <property type="component" value="Unassembled WGS sequence"/>
</dbReference>
<evidence type="ECO:0000259" key="9">
    <source>
        <dbReference type="PROSITE" id="PS50215"/>
    </source>
</evidence>
<feature type="active site" evidence="5 8">
    <location>
        <position position="273"/>
    </location>
</feature>
<dbReference type="AlphaFoldDB" id="A0ABD3UF83"/>
<comment type="caution">
    <text evidence="8">Lacks conserved residue(s) required for the propagation of feature annotation.</text>
</comment>
<accession>A0ABD3UF83</accession>
<reference evidence="10 11" key="1">
    <citation type="submission" date="2024-11" db="EMBL/GenBank/DDBJ databases">
        <title>Chromosome-level genome assembly of the freshwater bivalve Anodonta woodiana.</title>
        <authorList>
            <person name="Chen X."/>
        </authorList>
    </citation>
    <scope>NUCLEOTIDE SEQUENCE [LARGE SCALE GENOMIC DNA]</scope>
    <source>
        <strain evidence="10">MN2024</strain>
        <tissue evidence="10">Gills</tissue>
    </source>
</reference>
<evidence type="ECO:0000313" key="11">
    <source>
        <dbReference type="Proteomes" id="UP001634394"/>
    </source>
</evidence>
<feature type="binding site" evidence="6 8">
    <location>
        <position position="272"/>
    </location>
    <ligand>
        <name>Zn(2+)</name>
        <dbReference type="ChEBI" id="CHEBI:29105"/>
        <note>catalytic</note>
    </ligand>
</feature>
<dbReference type="EMBL" id="JBJQND010000016">
    <property type="protein sequence ID" value="KAL3848179.1"/>
    <property type="molecule type" value="Genomic_DNA"/>
</dbReference>
<keyword evidence="6 8" id="KW-0479">Metal-binding</keyword>
<feature type="binding site" evidence="6 8">
    <location>
        <position position="276"/>
    </location>
    <ligand>
        <name>Zn(2+)</name>
        <dbReference type="ChEBI" id="CHEBI:29105"/>
        <note>catalytic</note>
    </ligand>
</feature>
<evidence type="ECO:0000256" key="2">
    <source>
        <dbReference type="ARBA" id="ARBA00022525"/>
    </source>
</evidence>
<proteinExistence type="predicted"/>
<feature type="disulfide bond" evidence="7">
    <location>
        <begin position="217"/>
        <end position="256"/>
    </location>
</feature>
<feature type="non-terminal residue" evidence="10">
    <location>
        <position position="754"/>
    </location>
</feature>
<feature type="disulfide bond" evidence="7">
    <location>
        <begin position="406"/>
        <end position="417"/>
    </location>
</feature>
<feature type="disulfide bond" evidence="7">
    <location>
        <begin position="446"/>
        <end position="482"/>
    </location>
</feature>
<protein>
    <recommendedName>
        <fullName evidence="9">Peptidase M12B domain-containing protein</fullName>
    </recommendedName>
</protein>
<feature type="binding site" evidence="6">
    <location>
        <position position="227"/>
    </location>
    <ligand>
        <name>Ca(2+)</name>
        <dbReference type="ChEBI" id="CHEBI:29108"/>
        <label>1</label>
    </ligand>
</feature>
<dbReference type="PRINTS" id="PR01857">
    <property type="entry name" value="ADAMTSFAMILY"/>
</dbReference>
<dbReference type="GO" id="GO:0005576">
    <property type="term" value="C:extracellular region"/>
    <property type="evidence" value="ECO:0007669"/>
    <property type="project" value="UniProtKB-SubCell"/>
</dbReference>
<dbReference type="InterPro" id="IPR001590">
    <property type="entry name" value="Peptidase_M12B"/>
</dbReference>
<dbReference type="PROSITE" id="PS50215">
    <property type="entry name" value="ADAM_MEPRO"/>
    <property type="match status" value="1"/>
</dbReference>
<evidence type="ECO:0000256" key="6">
    <source>
        <dbReference type="PIRSR" id="PIRSR613273-2"/>
    </source>
</evidence>
<dbReference type="SUPFAM" id="SSF55486">
    <property type="entry name" value="Metalloproteases ('zincins'), catalytic domain"/>
    <property type="match status" value="1"/>
</dbReference>
<dbReference type="PANTHER" id="PTHR13723">
    <property type="entry name" value="ADAMTS A DISINTEGRIN AND METALLOPROTEASE WITH THROMBOSPONDIN MOTIFS PROTEASE"/>
    <property type="match status" value="1"/>
</dbReference>
<feature type="disulfide bond" evidence="7">
    <location>
        <begin position="376"/>
        <end position="412"/>
    </location>
</feature>
<dbReference type="InterPro" id="IPR013273">
    <property type="entry name" value="ADAMTS/ADAMTS-like"/>
</dbReference>
<keyword evidence="11" id="KW-1185">Reference proteome</keyword>
<comment type="subcellular location">
    <subcellularLocation>
        <location evidence="1">Secreted</location>
    </subcellularLocation>
</comment>
<dbReference type="Gene3D" id="3.40.1620.60">
    <property type="match status" value="1"/>
</dbReference>
<feature type="disulfide bond" evidence="7">
    <location>
        <begin position="357"/>
        <end position="381"/>
    </location>
</feature>
<feature type="disulfide bond" evidence="7">
    <location>
        <begin position="450"/>
        <end position="487"/>
    </location>
</feature>
<dbReference type="InterPro" id="IPR050439">
    <property type="entry name" value="ADAMTS_ADAMTS-like"/>
</dbReference>
<feature type="binding site" evidence="6">
    <location>
        <position position="322"/>
    </location>
    <ligand>
        <name>Ca(2+)</name>
        <dbReference type="ChEBI" id="CHEBI:29108"/>
        <label>1</label>
    </ligand>
</feature>
<evidence type="ECO:0000313" key="10">
    <source>
        <dbReference type="EMBL" id="KAL3848179.1"/>
    </source>
</evidence>
<dbReference type="Pfam" id="PF19236">
    <property type="entry name" value="ADAMTS_CR_3"/>
    <property type="match status" value="1"/>
</dbReference>
<keyword evidence="2" id="KW-0964">Secreted</keyword>
<feature type="binding site" evidence="6">
    <location>
        <position position="332"/>
    </location>
    <ligand>
        <name>Ca(2+)</name>
        <dbReference type="ChEBI" id="CHEBI:29108"/>
        <label>1</label>
    </ligand>
</feature>
<evidence type="ECO:0000256" key="5">
    <source>
        <dbReference type="PIRSR" id="PIRSR613273-1"/>
    </source>
</evidence>
<keyword evidence="6 8" id="KW-0862">Zinc</keyword>
<dbReference type="InterPro" id="IPR045371">
    <property type="entry name" value="ADAMTS_CR_3"/>
</dbReference>
<dbReference type="InterPro" id="IPR000884">
    <property type="entry name" value="TSP1_rpt"/>
</dbReference>
<evidence type="ECO:0000256" key="1">
    <source>
        <dbReference type="ARBA" id="ARBA00004613"/>
    </source>
</evidence>
<dbReference type="SUPFAM" id="SSF82895">
    <property type="entry name" value="TSP-1 type 1 repeat"/>
    <property type="match status" value="1"/>
</dbReference>
<feature type="binding site" evidence="6 8">
    <location>
        <position position="282"/>
    </location>
    <ligand>
        <name>Zn(2+)</name>
        <dbReference type="ChEBI" id="CHEBI:29105"/>
        <note>catalytic</note>
    </ligand>
</feature>
<evidence type="ECO:0000256" key="8">
    <source>
        <dbReference type="PROSITE-ProRule" id="PRU00276"/>
    </source>
</evidence>
<feature type="binding site" evidence="6">
    <location>
        <position position="137"/>
    </location>
    <ligand>
        <name>Ca(2+)</name>
        <dbReference type="ChEBI" id="CHEBI:29108"/>
        <label>1</label>
    </ligand>
</feature>
<dbReference type="FunFam" id="2.20.100.10:FF:000001">
    <property type="entry name" value="semaphorin-5A isoform X1"/>
    <property type="match status" value="1"/>
</dbReference>
<evidence type="ECO:0000256" key="7">
    <source>
        <dbReference type="PIRSR" id="PIRSR613273-3"/>
    </source>
</evidence>
<dbReference type="SMART" id="SM00209">
    <property type="entry name" value="TSP1"/>
    <property type="match status" value="1"/>
</dbReference>
<dbReference type="Gene3D" id="3.40.390.10">
    <property type="entry name" value="Collagenase (Catalytic Domain)"/>
    <property type="match status" value="1"/>
</dbReference>
<feature type="disulfide bond" evidence="7">
    <location>
        <begin position="461"/>
        <end position="472"/>
    </location>
</feature>
<dbReference type="Gene3D" id="2.20.100.10">
    <property type="entry name" value="Thrombospondin type-1 (TSP1) repeat"/>
    <property type="match status" value="1"/>
</dbReference>
<dbReference type="PROSITE" id="PS50092">
    <property type="entry name" value="TSP1"/>
    <property type="match status" value="1"/>
</dbReference>
<name>A0ABD3UF83_SINWO</name>
<feature type="binding site" evidence="6">
    <location>
        <position position="332"/>
    </location>
    <ligand>
        <name>Ca(2+)</name>
        <dbReference type="ChEBI" id="CHEBI:29108"/>
        <label>2</label>
    </ligand>
</feature>
<keyword evidence="3 7" id="KW-1015">Disulfide bond</keyword>
<comment type="caution">
    <text evidence="10">The sequence shown here is derived from an EMBL/GenBank/DDBJ whole genome shotgun (WGS) entry which is preliminary data.</text>
</comment>
<evidence type="ECO:0000256" key="3">
    <source>
        <dbReference type="ARBA" id="ARBA00023157"/>
    </source>
</evidence>
<feature type="binding site" evidence="6">
    <location>
        <position position="137"/>
    </location>
    <ligand>
        <name>Ca(2+)</name>
        <dbReference type="ChEBI" id="CHEBI:29108"/>
        <label>2</label>
    </ligand>
</feature>